<keyword evidence="3" id="KW-1185">Reference proteome</keyword>
<name>A0A1U7J571_9CYAN</name>
<organism evidence="2 3">
    <name type="scientific">Phormidium tenue NIES-30</name>
    <dbReference type="NCBI Taxonomy" id="549789"/>
    <lineage>
        <taxon>Bacteria</taxon>
        <taxon>Bacillati</taxon>
        <taxon>Cyanobacteriota</taxon>
        <taxon>Cyanophyceae</taxon>
        <taxon>Oscillatoriophycideae</taxon>
        <taxon>Oscillatoriales</taxon>
        <taxon>Oscillatoriaceae</taxon>
        <taxon>Phormidium</taxon>
    </lineage>
</organism>
<feature type="transmembrane region" description="Helical" evidence="1">
    <location>
        <begin position="21"/>
        <end position="43"/>
    </location>
</feature>
<reference evidence="2 3" key="1">
    <citation type="submission" date="2016-11" db="EMBL/GenBank/DDBJ databases">
        <title>Draft Genome Sequences of Nine Cyanobacterial Strains from Diverse Habitats.</title>
        <authorList>
            <person name="Zhu T."/>
            <person name="Hou S."/>
            <person name="Lu X."/>
            <person name="Hess W.R."/>
        </authorList>
    </citation>
    <scope>NUCLEOTIDE SEQUENCE [LARGE SCALE GENOMIC DNA]</scope>
    <source>
        <strain evidence="2 3">NIES-30</strain>
    </source>
</reference>
<dbReference type="NCBIfam" id="TIGR02532">
    <property type="entry name" value="IV_pilin_GFxxxE"/>
    <property type="match status" value="1"/>
</dbReference>
<dbReference type="SUPFAM" id="SSF54523">
    <property type="entry name" value="Pili subunits"/>
    <property type="match status" value="1"/>
</dbReference>
<comment type="caution">
    <text evidence="2">The sequence shown here is derived from an EMBL/GenBank/DDBJ whole genome shotgun (WGS) entry which is preliminary data.</text>
</comment>
<keyword evidence="1" id="KW-0472">Membrane</keyword>
<evidence type="ECO:0000313" key="2">
    <source>
        <dbReference type="EMBL" id="OKH47747.1"/>
    </source>
</evidence>
<dbReference type="InterPro" id="IPR045584">
    <property type="entry name" value="Pilin-like"/>
</dbReference>
<keyword evidence="1" id="KW-1133">Transmembrane helix</keyword>
<sequence length="223" mass="23330">MPPQKVNPRAQEQGLTLIECLVAIVVVGLVSSAIAPALVLSVATRVHSQKAEQALALAQSQIDSTRVLVERGEYTVADLPPLDTGRADKDVAMALGPNLGVTDPTNFAYAQPVDIDGNGQPDFLVQRFRAVGEVVNGTPVAFAMGVRVYDRDASGAGNLSTAPASLVMTSTNGRRNERPLATLYTTIAASNQGESLCNLITYVNSGVVSGSRKNVPTICTVAP</sequence>
<protein>
    <recommendedName>
        <fullName evidence="4">Prepilin-type N-terminal cleavage/methylation domain-containing protein</fullName>
    </recommendedName>
</protein>
<proteinExistence type="predicted"/>
<dbReference type="Pfam" id="PF07963">
    <property type="entry name" value="N_methyl"/>
    <property type="match status" value="1"/>
</dbReference>
<dbReference type="Proteomes" id="UP000185557">
    <property type="component" value="Unassembled WGS sequence"/>
</dbReference>
<evidence type="ECO:0008006" key="4">
    <source>
        <dbReference type="Google" id="ProtNLM"/>
    </source>
</evidence>
<gene>
    <name evidence="2" type="ORF">NIES30_12235</name>
</gene>
<evidence type="ECO:0000256" key="1">
    <source>
        <dbReference type="SAM" id="Phobius"/>
    </source>
</evidence>
<evidence type="ECO:0000313" key="3">
    <source>
        <dbReference type="Proteomes" id="UP000185557"/>
    </source>
</evidence>
<dbReference type="EMBL" id="MRCG01000008">
    <property type="protein sequence ID" value="OKH47747.1"/>
    <property type="molecule type" value="Genomic_DNA"/>
</dbReference>
<dbReference type="InterPro" id="IPR012902">
    <property type="entry name" value="N_methyl_site"/>
</dbReference>
<keyword evidence="1" id="KW-0812">Transmembrane</keyword>
<accession>A0A1U7J571</accession>
<dbReference type="STRING" id="549789.NIES30_12235"/>
<dbReference type="AlphaFoldDB" id="A0A1U7J571"/>